<keyword evidence="3" id="KW-1185">Reference proteome</keyword>
<organism evidence="2 3">
    <name type="scientific">Blautia pseudococcoides</name>
    <dbReference type="NCBI Taxonomy" id="1796616"/>
    <lineage>
        <taxon>Bacteria</taxon>
        <taxon>Bacillati</taxon>
        <taxon>Bacillota</taxon>
        <taxon>Clostridia</taxon>
        <taxon>Lachnospirales</taxon>
        <taxon>Lachnospiraceae</taxon>
        <taxon>Blautia</taxon>
    </lineage>
</organism>
<dbReference type="STRING" id="1796616.A4V09_20455"/>
<name>A0A1C7IE91_9FIRM</name>
<dbReference type="OrthoDB" id="535891at2"/>
<evidence type="ECO:0000313" key="3">
    <source>
        <dbReference type="Proteomes" id="UP000092574"/>
    </source>
</evidence>
<proteinExistence type="predicted"/>
<evidence type="ECO:0000259" key="1">
    <source>
        <dbReference type="Pfam" id="PF20248"/>
    </source>
</evidence>
<dbReference type="Pfam" id="PF20248">
    <property type="entry name" value="DUF6603"/>
    <property type="match status" value="1"/>
</dbReference>
<dbReference type="InterPro" id="IPR046538">
    <property type="entry name" value="DUF6603"/>
</dbReference>
<evidence type="ECO:0000313" key="2">
    <source>
        <dbReference type="EMBL" id="ANU77895.1"/>
    </source>
</evidence>
<sequence length="1227" mass="134236">MGKKRNIAGFLSGEERQCKIFAVDEGLPFWLVQMLVSLPEQTLTIEKSDDQLQILEEGARERMRVQTATDGETEGIAVICHNPLESLHVQDLLTVAGKKIIDVPESFRFLEEAASNLDSSFSFILYSDQEETCLENCFISYPKSITLLPDILILDQVQMMIMRTGPAFFYNLKGYFCIGGAVELTADVRWGAGREITVRILSKEGVFPGLSAFIKWITGKSDAEELVSWLPDSQEILDAALCGAVIILDEKEGCLKNFTAELQLTLWHMVFLVDFDWADKTIEGSLKTDSPVKISRLFSELTGGSMEAEASVADLELEDCRVKLDLEGQAYGLYCSLKTDWQIGLLRLQNVQMEVQYRREEGICFKLAGMMDLGSGKVLTAGASYDAAADDWVISGGLGLGFGVTVLDLAEALGKAVPGLSLPGFLGCISLQEFQMEYHLAQNSCMVSFKGKAELENPVSLNEIPLLAELLPREFVYEDEGIKVTYRDGSITEGCISLAYSNDNSKEEEPFSTAGTAVVQERQEEKTQGQGETGAICTDEGVRWFDVHKNIGTAALHRVGVSMEDGVIRVLLDAGMKMGPVGVEIKGLTAGYDITDHSITGGLIGLALSYNTEALALEGGIYREKTSAPGIRLKLGGTVTVKAGGWKLSGMASYALLTDNSSSLFLFLNCQAALGGTPAFMLTGLMGGLGINRRLRMPEIGEVETFPLLTMDDKKTGMQILSELESPNGQKEPWLEVRKGDYMAAVGIEFTSFELLHGKLLLSLMLGEEIQAALLGSGEMTFPKGTGRDQAYAYIKIMMAAVLKPGQGIFTLDAAISDDSFLLSRDCHLTGGAAFYTWYGKNPHAGDFVVTVGGYHPAFRIPQHYPTPCRAGFHWKVSSCISAKGEAYLAVTPSCAMAGGSLEFVFEKGDLRAWFTAYADMVMRWHPFFLQAEIGVEVGASCRLNLLFCHKTIKLTLGAALQLWGPPVGGIVTVDLCVLSFDISFGKRRDGECLVLDWKGFCEVLPAPKEIVHVVPREGLQPQQDQEEPWIADSGTFEFATETVIPLGNISVRPMGLPEVFSEDRITVISPDKRQGPPEQFGFETEEIHGDFPEALWGRPIQGTGSPKANMLGGLVKGYRIASPKALNEGAKDIEDYREALITCTKLPNPLAEENQESDMFRPSEGEEAFVCLERIAAEQEKASRLDAATQLAMFYDGPSGDFDLIGKNLYSIFRDRPMFVKGGNRT</sequence>
<dbReference type="RefSeq" id="WP_065543991.1">
    <property type="nucleotide sequence ID" value="NZ_CP015405.2"/>
</dbReference>
<dbReference type="Proteomes" id="UP000092574">
    <property type="component" value="Chromosome"/>
</dbReference>
<reference evidence="2" key="1">
    <citation type="submission" date="2017-04" db="EMBL/GenBank/DDBJ databases">
        <title>Complete Genome Sequences of Twelve Strains of a Stable Defined Moderately Diverse Mouse Microbiota 2 (sDMDMm2).</title>
        <authorList>
            <person name="Uchimura Y."/>
            <person name="Wyss M."/>
            <person name="Brugiroux S."/>
            <person name="Limenitakis J.P."/>
            <person name="Stecher B."/>
            <person name="McCoy K.D."/>
            <person name="Macpherson A.J."/>
        </authorList>
    </citation>
    <scope>NUCLEOTIDE SEQUENCE</scope>
    <source>
        <strain evidence="2">YL58</strain>
    </source>
</reference>
<accession>A0A1C7IE91</accession>
<gene>
    <name evidence="2" type="ORF">A4V09_20455</name>
</gene>
<dbReference type="AlphaFoldDB" id="A0A1C7IE91"/>
<dbReference type="KEGG" id="byl:A4V09_20455"/>
<dbReference type="EMBL" id="CP015405">
    <property type="protein sequence ID" value="ANU77895.1"/>
    <property type="molecule type" value="Genomic_DNA"/>
</dbReference>
<feature type="domain" description="DUF6603" evidence="1">
    <location>
        <begin position="547"/>
        <end position="1042"/>
    </location>
</feature>
<protein>
    <recommendedName>
        <fullName evidence="1">DUF6603 domain-containing protein</fullName>
    </recommendedName>
</protein>